<gene>
    <name evidence="5" type="ORF">CNMCM7691_000209</name>
</gene>
<comment type="pathway">
    <text evidence="2">Porphyrin-containing compound metabolism.</text>
</comment>
<accession>A0A8H6QWU7</accession>
<keyword evidence="6" id="KW-1185">Reference proteome</keyword>
<evidence type="ECO:0000259" key="4">
    <source>
        <dbReference type="Pfam" id="PF17863"/>
    </source>
</evidence>
<dbReference type="Proteomes" id="UP000641853">
    <property type="component" value="Unassembled WGS sequence"/>
</dbReference>
<reference evidence="5" key="1">
    <citation type="submission" date="2020-06" db="EMBL/GenBank/DDBJ databases">
        <title>Draft genome sequences of strains closely related to Aspergillus parafelis and Aspergillus hiratsukae.</title>
        <authorList>
            <person name="Dos Santos R.A.C."/>
            <person name="Rivero-Menendez O."/>
            <person name="Steenwyk J.L."/>
            <person name="Mead M.E."/>
            <person name="Goldman G.H."/>
            <person name="Alastruey-Izquierdo A."/>
            <person name="Rokas A."/>
        </authorList>
    </citation>
    <scope>NUCLEOTIDE SEQUENCE</scope>
    <source>
        <strain evidence="5">CNM-CM7691</strain>
    </source>
</reference>
<name>A0A8H6QWU7_9EURO</name>
<feature type="domain" description="ChlI/MoxR AAA lid" evidence="4">
    <location>
        <begin position="295"/>
        <end position="353"/>
    </location>
</feature>
<proteinExistence type="predicted"/>
<comment type="caution">
    <text evidence="5">The sequence shown here is derived from an EMBL/GenBank/DDBJ whole genome shotgun (WGS) entry which is preliminary data.</text>
</comment>
<sequence>MDDKEDISSLISDLSDLEVALLLSLAAHEHCLIETTNDCIHDVAKELALICSSVFSRTCKILECSSATSLEDFYSEILVPEILESDVSKAIAPYSRPRKGAESLSIHHNTTEPRDRTRSPGFRNVSEDKKVVDVVIAKNFNYVDGDIQLHALEVGFLNHHNDALLNHRQLMRSKRLKTNHGPIEAPPDFLFVPLVVRSSDQLHPRLNHHLNDHLILSHFHDPTDGYVHLEDNTDWLSDGQLSASSVVRKSDAQLKNQRLAVDQKLLDQIQHLSASVSVGADISRYQQDIVVFLRLSRAVAGGITARSNMQFTKLSKLLATLHGIDYLTPSIVALAARKAFRHRIVLAEPEDDRSLQYGSDIRAVTKILAQASPDSILDGVLALEPPL</sequence>
<dbReference type="Pfam" id="PF17863">
    <property type="entry name" value="AAA_lid_2"/>
    <property type="match status" value="1"/>
</dbReference>
<dbReference type="EC" id="6.6.1.1" evidence="1"/>
<feature type="compositionally biased region" description="Basic and acidic residues" evidence="3">
    <location>
        <begin position="109"/>
        <end position="118"/>
    </location>
</feature>
<dbReference type="AlphaFoldDB" id="A0A8H6QWU7"/>
<dbReference type="InterPro" id="IPR041628">
    <property type="entry name" value="ChlI/MoxR_AAA_lid"/>
</dbReference>
<dbReference type="PANTHER" id="PTHR11603">
    <property type="entry name" value="AAA FAMILY ATPASE"/>
    <property type="match status" value="1"/>
</dbReference>
<evidence type="ECO:0000256" key="3">
    <source>
        <dbReference type="SAM" id="MobiDB-lite"/>
    </source>
</evidence>
<dbReference type="Gene3D" id="1.10.8.80">
    <property type="entry name" value="Magnesium chelatase subunit I, C-Terminal domain"/>
    <property type="match status" value="1"/>
</dbReference>
<organism evidence="5 6">
    <name type="scientific">Aspergillus felis</name>
    <dbReference type="NCBI Taxonomy" id="1287682"/>
    <lineage>
        <taxon>Eukaryota</taxon>
        <taxon>Fungi</taxon>
        <taxon>Dikarya</taxon>
        <taxon>Ascomycota</taxon>
        <taxon>Pezizomycotina</taxon>
        <taxon>Eurotiomycetes</taxon>
        <taxon>Eurotiomycetidae</taxon>
        <taxon>Eurotiales</taxon>
        <taxon>Aspergillaceae</taxon>
        <taxon>Aspergillus</taxon>
        <taxon>Aspergillus subgen. Fumigati</taxon>
    </lineage>
</organism>
<dbReference type="GO" id="GO:0016851">
    <property type="term" value="F:magnesium chelatase activity"/>
    <property type="evidence" value="ECO:0007669"/>
    <property type="project" value="UniProtKB-EC"/>
</dbReference>
<dbReference type="PANTHER" id="PTHR11603:SF132">
    <property type="entry name" value="C2H2-TYPE DOMAIN-CONTAINING PROTEIN"/>
    <property type="match status" value="1"/>
</dbReference>
<dbReference type="EMBL" id="JACBAG010001823">
    <property type="protein sequence ID" value="KAF7181080.1"/>
    <property type="molecule type" value="Genomic_DNA"/>
</dbReference>
<evidence type="ECO:0000256" key="1">
    <source>
        <dbReference type="ARBA" id="ARBA00012825"/>
    </source>
</evidence>
<protein>
    <recommendedName>
        <fullName evidence="1">magnesium chelatase</fullName>
        <ecNumber evidence="1">6.6.1.1</ecNumber>
    </recommendedName>
</protein>
<feature type="region of interest" description="Disordered" evidence="3">
    <location>
        <begin position="99"/>
        <end position="123"/>
    </location>
</feature>
<evidence type="ECO:0000256" key="2">
    <source>
        <dbReference type="ARBA" id="ARBA00023444"/>
    </source>
</evidence>
<evidence type="ECO:0000313" key="5">
    <source>
        <dbReference type="EMBL" id="KAF7181080.1"/>
    </source>
</evidence>
<dbReference type="InterPro" id="IPR052041">
    <property type="entry name" value="Nucleic_acid_metab_PIN/TRAM"/>
</dbReference>
<evidence type="ECO:0000313" key="6">
    <source>
        <dbReference type="Proteomes" id="UP000641853"/>
    </source>
</evidence>